<dbReference type="InterPro" id="IPR003644">
    <property type="entry name" value="Calx_beta"/>
</dbReference>
<organism evidence="9 10">
    <name type="scientific">Muriicola jejuensis</name>
    <dbReference type="NCBI Taxonomy" id="504488"/>
    <lineage>
        <taxon>Bacteria</taxon>
        <taxon>Pseudomonadati</taxon>
        <taxon>Bacteroidota</taxon>
        <taxon>Flavobacteriia</taxon>
        <taxon>Flavobacteriales</taxon>
        <taxon>Flavobacteriaceae</taxon>
        <taxon>Muriicola</taxon>
    </lineage>
</organism>
<keyword evidence="5" id="KW-0106">Calcium</keyword>
<feature type="domain" description="Calx-beta" evidence="8">
    <location>
        <begin position="277"/>
        <end position="372"/>
    </location>
</feature>
<dbReference type="Pfam" id="PF13585">
    <property type="entry name" value="CHU_C"/>
    <property type="match status" value="1"/>
</dbReference>
<feature type="region of interest" description="Disordered" evidence="7">
    <location>
        <begin position="1559"/>
        <end position="1607"/>
    </location>
</feature>
<evidence type="ECO:0000313" key="9">
    <source>
        <dbReference type="EMBL" id="NER09470.1"/>
    </source>
</evidence>
<dbReference type="SUPFAM" id="SSF141072">
    <property type="entry name" value="CalX-like"/>
    <property type="match status" value="7"/>
</dbReference>
<feature type="domain" description="Calx-beta" evidence="8">
    <location>
        <begin position="1053"/>
        <end position="1152"/>
    </location>
</feature>
<dbReference type="InterPro" id="IPR059100">
    <property type="entry name" value="TSP3_bac"/>
</dbReference>
<feature type="compositionally biased region" description="Acidic residues" evidence="7">
    <location>
        <begin position="1580"/>
        <end position="1593"/>
    </location>
</feature>
<dbReference type="Proteomes" id="UP000468443">
    <property type="component" value="Unassembled WGS sequence"/>
</dbReference>
<evidence type="ECO:0000256" key="2">
    <source>
        <dbReference type="ARBA" id="ARBA00022525"/>
    </source>
</evidence>
<evidence type="ECO:0000256" key="5">
    <source>
        <dbReference type="ARBA" id="ARBA00022837"/>
    </source>
</evidence>
<keyword evidence="6" id="KW-0813">Transport</keyword>
<comment type="subcellular location">
    <subcellularLocation>
        <location evidence="1">Secreted</location>
    </subcellularLocation>
</comment>
<protein>
    <submittedName>
        <fullName evidence="9">T9SS type B sorting domain-containing protein</fullName>
    </submittedName>
</protein>
<evidence type="ECO:0000256" key="7">
    <source>
        <dbReference type="SAM" id="MobiDB-lite"/>
    </source>
</evidence>
<dbReference type="Pfam" id="PF03160">
    <property type="entry name" value="Calx-beta"/>
    <property type="match status" value="7"/>
</dbReference>
<evidence type="ECO:0000256" key="4">
    <source>
        <dbReference type="ARBA" id="ARBA00022737"/>
    </source>
</evidence>
<feature type="domain" description="Calx-beta" evidence="8">
    <location>
        <begin position="1167"/>
        <end position="1265"/>
    </location>
</feature>
<dbReference type="InterPro" id="IPR044023">
    <property type="entry name" value="Ig_7"/>
</dbReference>
<dbReference type="InterPro" id="IPR026341">
    <property type="entry name" value="T9SS_type_B"/>
</dbReference>
<keyword evidence="10" id="KW-1185">Reference proteome</keyword>
<keyword evidence="3" id="KW-0732">Signal</keyword>
<dbReference type="RefSeq" id="WP_163691524.1">
    <property type="nucleotide sequence ID" value="NZ_FXTW01000001.1"/>
</dbReference>
<dbReference type="SMART" id="SM00237">
    <property type="entry name" value="Calx_beta"/>
    <property type="match status" value="3"/>
</dbReference>
<dbReference type="PANTHER" id="PTHR11878:SF65">
    <property type="entry name" value="NA_CA-EXCHANGE PROTEIN, ISOFORM G"/>
    <property type="match status" value="1"/>
</dbReference>
<dbReference type="GO" id="GO:0016020">
    <property type="term" value="C:membrane"/>
    <property type="evidence" value="ECO:0007669"/>
    <property type="project" value="InterPro"/>
</dbReference>
<gene>
    <name evidence="9" type="ORF">GWK09_02990</name>
</gene>
<evidence type="ECO:0000256" key="3">
    <source>
        <dbReference type="ARBA" id="ARBA00022729"/>
    </source>
</evidence>
<accession>A0A6P0UAF2</accession>
<evidence type="ECO:0000259" key="8">
    <source>
        <dbReference type="SMART" id="SM00237"/>
    </source>
</evidence>
<sequence length="1841" mass="187971">MSFTFAGAEVGSTYNYSFTSSGGGTPVTVTGGGPIVTATDQITGIDLSGLGDGTITLTVSLTNGNGQGADVTDTSTKATAVPSGYSVTIDQDPITAGNQAAVSFTFAGAEVGSTYNYSFTSSGGGTPVTVTGGGPIVTATDQITGIDLSGLGDGTITLTVSLTNGNGQGADVTDTSTKATATPSGYAVVINQDPITISNQANVSFTFSGAELAATYNYSFTSSGGGTPVTGSGIVVSAGETIGGIDVSGLGDGTITLSVTLTNVNGTGPATTDNSTKISDSISINDVSQVEGQSGTSQFIFNVIVDGGGVAAGNIGFTYNTANGTATAGQDYVAVVGGTGTITAGTSSTTLSVTVNGDTSVEANETFFVNLSAPVNATINDGQGQGTIQNDDSASISIDDPSPINEGDSGVQTLTFTVSLGQSDPNNPISVNYLISGGNEDTDAGVLNWIAGDTDLNRTISVTTNGDTLVEGDEDIVITLSNPSSNAILAKSIGISSFLNDDNANISINDPASVPEGDSGPSILNFTVSIDQSDPSAAISVDYIITGGNENGTGGTLTFPAGTPTLTQTVVVTTTGDTAVEADEPITVQLGNPVGSAVISKAIGSSSFTNDDTASVTINDPASIPEGNGGVSTLNFTVSIDQADPNNPITLQYTISGGNENGTGGTLTFAAGTTTLSQIIPVTTNGDTAVEADETITVTLSNPSSNAVITKAVGTSSFTNDDSSTISINDPTPVPEGDTGTATLNFAVTLGQADPNNPITVDYVISGGNENGTGGTLTFGAGTTTLTQFVTVTTAGDFIVQADVPVTVTLSNPSPNATLAADNVGSSSFLDDDIAGFTVSPLTLATSEGGTGQSFTVVLNRAPATDVVILLNSSDTTEGTLSASSLTFTTGNWNTVRTVNVIPFDDDFVDGDQVYTITASIDDANSNNFFDALPDQTITVTNSDNDAAGIIITPISGNTSEAGVSANFTIFLESEPTGDVVIPLSSNDTGEGTIAVSSVTLNTTNWDTGVNVVVTGVDDTFVDGPVSYAIITGNPTSSDPNYDILTGANLADVSVTNNDNDTASLSINNRTFSEGVVGGVAVFTVTLTGEVEAGLTVDFATSDNTAIAGLDYTATSGTLTFAGDNGETQTLEIPITDDPIVEQSEIFLVTLSNVVNPGNITFSKAIGIGSITDNDAANVIIDDISVIESDGPAVFTVTLTGNVPGGFSVNYATGDGTAIAGTDYAATSGSVSFSGIDGEIRTISVPLIPDNVVEQGNEDFFVNLTSVSSVLVTIGDSQGVATILDDDACPAGSSAPVLDPTVPTAFCDVTSQDLDEYTNTPPPAGTELRWTTDPASILDPDTHLFSSLISSDFPGTYYGFFWDDANNCASPTLDVTLEFNTTPELISSTGAEICGEGSVTLSAVFSEGTVNWFAAPTGGAPLFEGEDFVTPNITVTTTYYVQSDSNGCITARFPVTATVFDPPSAGVPSDATACNVAINGPTSLDLDDQLEGADPGTWSITTDPSGGALTISAENVVDFDGLADGDYVFTYTTTDAQAPCVNESVTVTIRVTDCAVDTDNDGLTDGQENAIGTDPGNPDTDGDGLTDGEEVNNIDDPNTSAIPERVSDPLDPCDPFLTEDCNPEPIDLAVEKTANILTATAGEQVIFTITVTNLSDTRVVDIEILDLLDSDFLYISDLPGTGSYDVTTGIWMIPELLPNGETSLAITVEVNPDLDRFITLTNTASLRTSLPVDGNNTNDTSVVLIDTSPQIPEDCGIEFNQFSPNGDGTNDRLIVNCIELFPNNSLEIFDRYGNSVFSSRGYDNSWDGTGKNGDLPKGTYFYILDLGEGQDVQKGWIQIIR</sequence>
<comment type="caution">
    <text evidence="9">The sequence shown here is derived from an EMBL/GenBank/DDBJ whole genome shotgun (WGS) entry which is preliminary data.</text>
</comment>
<dbReference type="PANTHER" id="PTHR11878">
    <property type="entry name" value="SODIUM/CALCIUM EXCHANGER"/>
    <property type="match status" value="1"/>
</dbReference>
<keyword evidence="2" id="KW-0964">Secreted</keyword>
<dbReference type="NCBIfam" id="TIGR04131">
    <property type="entry name" value="Bac_Flav_CTERM"/>
    <property type="match status" value="1"/>
</dbReference>
<name>A0A6P0UAF2_9FLAO</name>
<keyword evidence="6" id="KW-0406">Ion transport</keyword>
<dbReference type="InterPro" id="IPR001434">
    <property type="entry name" value="OmcB-like_DUF11"/>
</dbReference>
<dbReference type="InterPro" id="IPR051171">
    <property type="entry name" value="CaCA"/>
</dbReference>
<reference evidence="9 10" key="1">
    <citation type="submission" date="2020-01" db="EMBL/GenBank/DDBJ databases">
        <title>Muriicola jejuensis KCTC 22299.</title>
        <authorList>
            <person name="Wang G."/>
        </authorList>
    </citation>
    <scope>NUCLEOTIDE SEQUENCE [LARGE SCALE GENOMIC DNA]</scope>
    <source>
        <strain evidence="9 10">KCTC 22299</strain>
    </source>
</reference>
<evidence type="ECO:0000256" key="1">
    <source>
        <dbReference type="ARBA" id="ARBA00004613"/>
    </source>
</evidence>
<evidence type="ECO:0000313" key="10">
    <source>
        <dbReference type="Proteomes" id="UP000468443"/>
    </source>
</evidence>
<dbReference type="EMBL" id="JAABOP010000001">
    <property type="protein sequence ID" value="NER09470.1"/>
    <property type="molecule type" value="Genomic_DNA"/>
</dbReference>
<dbReference type="Pfam" id="PF18884">
    <property type="entry name" value="TSP3_bac"/>
    <property type="match status" value="2"/>
</dbReference>
<dbReference type="Pfam" id="PF19081">
    <property type="entry name" value="Ig_7"/>
    <property type="match status" value="1"/>
</dbReference>
<dbReference type="Pfam" id="PF01345">
    <property type="entry name" value="DUF11"/>
    <property type="match status" value="1"/>
</dbReference>
<dbReference type="InterPro" id="IPR038081">
    <property type="entry name" value="CalX-like_sf"/>
</dbReference>
<dbReference type="Gene3D" id="2.60.40.2030">
    <property type="match status" value="7"/>
</dbReference>
<dbReference type="GO" id="GO:0007154">
    <property type="term" value="P:cell communication"/>
    <property type="evidence" value="ECO:0007669"/>
    <property type="project" value="InterPro"/>
</dbReference>
<dbReference type="GO" id="GO:0030001">
    <property type="term" value="P:metal ion transport"/>
    <property type="evidence" value="ECO:0007669"/>
    <property type="project" value="TreeGrafter"/>
</dbReference>
<evidence type="ECO:0000256" key="6">
    <source>
        <dbReference type="ARBA" id="ARBA00023065"/>
    </source>
</evidence>
<keyword evidence="4" id="KW-0677">Repeat</keyword>
<proteinExistence type="predicted"/>